<protein>
    <submittedName>
        <fullName evidence="2">Uncharacterized protein</fullName>
    </submittedName>
</protein>
<keyword evidence="3" id="KW-1185">Reference proteome</keyword>
<reference evidence="2" key="1">
    <citation type="journal article" date="2022" name="bioRxiv">
        <title>Sequencing and chromosome-scale assembly of the giantPleurodeles waltlgenome.</title>
        <authorList>
            <person name="Brown T."/>
            <person name="Elewa A."/>
            <person name="Iarovenko S."/>
            <person name="Subramanian E."/>
            <person name="Araus A.J."/>
            <person name="Petzold A."/>
            <person name="Susuki M."/>
            <person name="Suzuki K.-i.T."/>
            <person name="Hayashi T."/>
            <person name="Toyoda A."/>
            <person name="Oliveira C."/>
            <person name="Osipova E."/>
            <person name="Leigh N.D."/>
            <person name="Simon A."/>
            <person name="Yun M.H."/>
        </authorList>
    </citation>
    <scope>NUCLEOTIDE SEQUENCE</scope>
    <source>
        <strain evidence="2">20211129_DDA</strain>
        <tissue evidence="2">Liver</tissue>
    </source>
</reference>
<dbReference type="Proteomes" id="UP001066276">
    <property type="component" value="Chromosome 3_1"/>
</dbReference>
<organism evidence="2 3">
    <name type="scientific">Pleurodeles waltl</name>
    <name type="common">Iberian ribbed newt</name>
    <dbReference type="NCBI Taxonomy" id="8319"/>
    <lineage>
        <taxon>Eukaryota</taxon>
        <taxon>Metazoa</taxon>
        <taxon>Chordata</taxon>
        <taxon>Craniata</taxon>
        <taxon>Vertebrata</taxon>
        <taxon>Euteleostomi</taxon>
        <taxon>Amphibia</taxon>
        <taxon>Batrachia</taxon>
        <taxon>Caudata</taxon>
        <taxon>Salamandroidea</taxon>
        <taxon>Salamandridae</taxon>
        <taxon>Pleurodelinae</taxon>
        <taxon>Pleurodeles</taxon>
    </lineage>
</organism>
<accession>A0AAV7UCP1</accession>
<evidence type="ECO:0000313" key="3">
    <source>
        <dbReference type="Proteomes" id="UP001066276"/>
    </source>
</evidence>
<sequence>MRAVCGPEAAASSDLRGRGGAIGDGRCLLPRPQARQLALGCRCAAEERRGRRGHSSKARTRAVFRPEAVTSGDPRSSGGAIGAGRYLLPRQGCADASVTKSWQCKLKMSVLRSVMKIQ</sequence>
<dbReference type="AlphaFoldDB" id="A0AAV7UCP1"/>
<evidence type="ECO:0000256" key="1">
    <source>
        <dbReference type="SAM" id="MobiDB-lite"/>
    </source>
</evidence>
<evidence type="ECO:0000313" key="2">
    <source>
        <dbReference type="EMBL" id="KAJ1186071.1"/>
    </source>
</evidence>
<name>A0AAV7UCP1_PLEWA</name>
<feature type="region of interest" description="Disordered" evidence="1">
    <location>
        <begin position="48"/>
        <end position="81"/>
    </location>
</feature>
<feature type="compositionally biased region" description="Basic residues" evidence="1">
    <location>
        <begin position="50"/>
        <end position="62"/>
    </location>
</feature>
<proteinExistence type="predicted"/>
<gene>
    <name evidence="2" type="ORF">NDU88_002856</name>
</gene>
<comment type="caution">
    <text evidence="2">The sequence shown here is derived from an EMBL/GenBank/DDBJ whole genome shotgun (WGS) entry which is preliminary data.</text>
</comment>
<dbReference type="EMBL" id="JANPWB010000005">
    <property type="protein sequence ID" value="KAJ1186071.1"/>
    <property type="molecule type" value="Genomic_DNA"/>
</dbReference>